<sequence>MDKEIDTESVQEEEAERQAVEAPAGKTLKEGETVETEEKSNIISIDDIISGKRAEDKTPAWAK</sequence>
<dbReference type="AlphaFoldDB" id="A0A2M7GX60"/>
<proteinExistence type="predicted"/>
<evidence type="ECO:0000256" key="1">
    <source>
        <dbReference type="SAM" id="MobiDB-lite"/>
    </source>
</evidence>
<feature type="compositionally biased region" description="Basic and acidic residues" evidence="1">
    <location>
        <begin position="27"/>
        <end position="39"/>
    </location>
</feature>
<gene>
    <name evidence="2" type="ORF">COW28_06535</name>
</gene>
<accession>A0A2M7GX60</accession>
<dbReference type="EMBL" id="PFFY01000303">
    <property type="protein sequence ID" value="PIW32152.1"/>
    <property type="molecule type" value="Genomic_DNA"/>
</dbReference>
<organism evidence="2 3">
    <name type="scientific">bacterium (Candidatus Ratteibacteria) CG15_BIG_FIL_POST_REV_8_21_14_020_41_12</name>
    <dbReference type="NCBI Taxonomy" id="2014291"/>
    <lineage>
        <taxon>Bacteria</taxon>
        <taxon>Candidatus Ratteibacteria</taxon>
    </lineage>
</organism>
<name>A0A2M7GX60_9BACT</name>
<reference evidence="3" key="1">
    <citation type="submission" date="2017-09" db="EMBL/GenBank/DDBJ databases">
        <title>Depth-based differentiation of microbial function through sediment-hosted aquifers and enrichment of novel symbionts in the deep terrestrial subsurface.</title>
        <authorList>
            <person name="Probst A.J."/>
            <person name="Ladd B."/>
            <person name="Jarett J.K."/>
            <person name="Geller-Mcgrath D.E."/>
            <person name="Sieber C.M.K."/>
            <person name="Emerson J.B."/>
            <person name="Anantharaman K."/>
            <person name="Thomas B.C."/>
            <person name="Malmstrom R."/>
            <person name="Stieglmeier M."/>
            <person name="Klingl A."/>
            <person name="Woyke T."/>
            <person name="Ryan C.M."/>
            <person name="Banfield J.F."/>
        </authorList>
    </citation>
    <scope>NUCLEOTIDE SEQUENCE [LARGE SCALE GENOMIC DNA]</scope>
</reference>
<protein>
    <submittedName>
        <fullName evidence="2">Uncharacterized protein</fullName>
    </submittedName>
</protein>
<feature type="non-terminal residue" evidence="2">
    <location>
        <position position="63"/>
    </location>
</feature>
<evidence type="ECO:0000313" key="2">
    <source>
        <dbReference type="EMBL" id="PIW32152.1"/>
    </source>
</evidence>
<dbReference type="Proteomes" id="UP000230025">
    <property type="component" value="Unassembled WGS sequence"/>
</dbReference>
<feature type="region of interest" description="Disordered" evidence="1">
    <location>
        <begin position="1"/>
        <end position="39"/>
    </location>
</feature>
<comment type="caution">
    <text evidence="2">The sequence shown here is derived from an EMBL/GenBank/DDBJ whole genome shotgun (WGS) entry which is preliminary data.</text>
</comment>
<evidence type="ECO:0000313" key="3">
    <source>
        <dbReference type="Proteomes" id="UP000230025"/>
    </source>
</evidence>